<evidence type="ECO:0000256" key="7">
    <source>
        <dbReference type="ARBA" id="ARBA00022737"/>
    </source>
</evidence>
<keyword evidence="8 13" id="KW-1133">Transmembrane helix</keyword>
<dbReference type="InterPro" id="IPR013210">
    <property type="entry name" value="LRR_N_plant-typ"/>
</dbReference>
<feature type="transmembrane region" description="Helical" evidence="13">
    <location>
        <begin position="869"/>
        <end position="891"/>
    </location>
</feature>
<accession>A0AA88J5S8</accession>
<evidence type="ECO:0000313" key="15">
    <source>
        <dbReference type="EMBL" id="GMN65838.1"/>
    </source>
</evidence>
<dbReference type="FunFam" id="3.80.10.10:FF:000413">
    <property type="entry name" value="Inactive leucine-rich repeat receptor-like protein kinase"/>
    <property type="match status" value="1"/>
</dbReference>
<dbReference type="FunFam" id="3.80.10.10:FF:000213">
    <property type="entry name" value="Tyrosine-sulfated glycopeptide receptor 1"/>
    <property type="match status" value="1"/>
</dbReference>
<evidence type="ECO:0000256" key="9">
    <source>
        <dbReference type="ARBA" id="ARBA00023136"/>
    </source>
</evidence>
<comment type="subcellular location">
    <subcellularLocation>
        <location evidence="1">Cell membrane</location>
        <topology evidence="1">Single-pass type I membrane protein</topology>
    </subcellularLocation>
</comment>
<evidence type="ECO:0000256" key="12">
    <source>
        <dbReference type="SAM" id="MobiDB-lite"/>
    </source>
</evidence>
<dbReference type="SMART" id="SM00369">
    <property type="entry name" value="LRR_TYP"/>
    <property type="match status" value="7"/>
</dbReference>
<dbReference type="Gene3D" id="3.80.10.10">
    <property type="entry name" value="Ribonuclease Inhibitor"/>
    <property type="match status" value="4"/>
</dbReference>
<evidence type="ECO:0000313" key="16">
    <source>
        <dbReference type="Proteomes" id="UP001187192"/>
    </source>
</evidence>
<dbReference type="AlphaFoldDB" id="A0AA88J5S8"/>
<evidence type="ECO:0000256" key="4">
    <source>
        <dbReference type="ARBA" id="ARBA00022614"/>
    </source>
</evidence>
<dbReference type="EMBL" id="BTGU01000265">
    <property type="protein sequence ID" value="GMN65838.1"/>
    <property type="molecule type" value="Genomic_DNA"/>
</dbReference>
<evidence type="ECO:0000256" key="13">
    <source>
        <dbReference type="SAM" id="Phobius"/>
    </source>
</evidence>
<evidence type="ECO:0000256" key="1">
    <source>
        <dbReference type="ARBA" id="ARBA00004251"/>
    </source>
</evidence>
<feature type="transmembrane region" description="Helical" evidence="13">
    <location>
        <begin position="898"/>
        <end position="916"/>
    </location>
</feature>
<dbReference type="InterPro" id="IPR032675">
    <property type="entry name" value="LRR_dom_sf"/>
</dbReference>
<dbReference type="InterPro" id="IPR046956">
    <property type="entry name" value="RLP23-like"/>
</dbReference>
<protein>
    <recommendedName>
        <fullName evidence="14">Leucine-rich repeat-containing N-terminal plant-type domain-containing protein</fullName>
    </recommendedName>
</protein>
<dbReference type="PANTHER" id="PTHR48063:SF101">
    <property type="entry name" value="LRR RECEPTOR-LIKE SERINE_THREONINE-PROTEIN KINASE FLS2"/>
    <property type="match status" value="1"/>
</dbReference>
<dbReference type="InterPro" id="IPR001611">
    <property type="entry name" value="Leu-rich_rpt"/>
</dbReference>
<sequence>MHLNFGLSTFAPNVRCIEKERQALLRFKQGIKDEFGQLSSWGYEDAKKECCEWEGVRCSNETGYVVMLDLRGNDSWLDNRHLRGKISPSLMELYHLRYLDLSHNSFYGDIPYHLGNLSHLQYLNLGFNHNLDDVGNFQWITGLSNLEYLDLSFLIPSVRTDWLSSVSRLTKLSTLVLSGCSLHSPSLSTLSHINMSTSLSTVFLESNSLNSSIFQWLFNSSTNLVFLDLSFNELYGSIPYSLGKTSGLTYLDLGWNYLEGEIPESFGNLCNLKALHLYRNNLRGQLTFFQNLSSCDQRPSIERIHLHTNNFSGPLPDFSFFPSLKAISLSNNKLNGNLAKAGIGNLSEKLEVLDVSLNILGGEISGSHLSNLSKLTWLGLSSTLKIKSNWIPPFQLRALRLRSCKLQPPYLFPNWLKNQSMLSDLDISDLGISDAIPIWFQNLISNNMFFLNISKNQIHGTFPASPSISKLFALDLSSNNLVGTLPRIQSDLLCFLDVSNNQFSGSLLPLCSITLSQYMDVHLDLSNNQLSGVIPDNCPSHWGMTTLVSLANNRFSGKIPRSIGSLRALETLDLHNNSFSGELPSSMRELQFLKFMNLGGNKLSGKVPAWIGNRLSDLKILILSSNMFDGSISSSLCMLTNLQILDLSHNNMHGIIPQCLYNFTAMAHNANSSELELLQLSSPLVLASSDRNEPEIIISWSYMDKATVSWRGRSDEYGRNLVFLRLIDLSSNRLSGNFPNGILNLSGLVALNLSRNNLSGRLPQDIGQLNQLQSLDLSWNRFSGEIPTSMSDLHFLSHLDLSYNNLSGKIPSGTQLQGFNASVYAGNEELCGPPLANNCSTNDDQGNPAQGGQRSTHDHESSEDEFMKWLFIGMGSGFTVGFWGVCLVLFFNRACRHAFFLFFNNLVDFLLVRIAIYKARLLRTGI</sequence>
<keyword evidence="4" id="KW-0433">Leucine-rich repeat</keyword>
<evidence type="ECO:0000256" key="2">
    <source>
        <dbReference type="ARBA" id="ARBA00009592"/>
    </source>
</evidence>
<evidence type="ECO:0000256" key="3">
    <source>
        <dbReference type="ARBA" id="ARBA00022475"/>
    </source>
</evidence>
<name>A0AA88J5S8_FICCA</name>
<evidence type="ECO:0000259" key="14">
    <source>
        <dbReference type="Pfam" id="PF08263"/>
    </source>
</evidence>
<gene>
    <name evidence="15" type="ORF">TIFTF001_034899</name>
</gene>
<evidence type="ECO:0000256" key="10">
    <source>
        <dbReference type="ARBA" id="ARBA00023170"/>
    </source>
</evidence>
<evidence type="ECO:0000256" key="6">
    <source>
        <dbReference type="ARBA" id="ARBA00022729"/>
    </source>
</evidence>
<dbReference type="PROSITE" id="PS51450">
    <property type="entry name" value="LRR"/>
    <property type="match status" value="1"/>
</dbReference>
<keyword evidence="6" id="KW-0732">Signal</keyword>
<keyword evidence="16" id="KW-1185">Reference proteome</keyword>
<feature type="region of interest" description="Disordered" evidence="12">
    <location>
        <begin position="835"/>
        <end position="859"/>
    </location>
</feature>
<proteinExistence type="inferred from homology"/>
<comment type="caution">
    <text evidence="15">The sequence shown here is derived from an EMBL/GenBank/DDBJ whole genome shotgun (WGS) entry which is preliminary data.</text>
</comment>
<keyword evidence="7" id="KW-0677">Repeat</keyword>
<keyword evidence="5 13" id="KW-0812">Transmembrane</keyword>
<feature type="compositionally biased region" description="Polar residues" evidence="12">
    <location>
        <begin position="837"/>
        <end position="854"/>
    </location>
</feature>
<feature type="domain" description="Leucine-rich repeat-containing N-terminal plant-type" evidence="14">
    <location>
        <begin position="19"/>
        <end position="59"/>
    </location>
</feature>
<dbReference type="GO" id="GO:0005886">
    <property type="term" value="C:plasma membrane"/>
    <property type="evidence" value="ECO:0007669"/>
    <property type="project" value="UniProtKB-SubCell"/>
</dbReference>
<keyword evidence="11" id="KW-0325">Glycoprotein</keyword>
<dbReference type="PANTHER" id="PTHR48063">
    <property type="entry name" value="LRR RECEPTOR-LIKE KINASE"/>
    <property type="match status" value="1"/>
</dbReference>
<evidence type="ECO:0000256" key="11">
    <source>
        <dbReference type="ARBA" id="ARBA00023180"/>
    </source>
</evidence>
<dbReference type="Proteomes" id="UP001187192">
    <property type="component" value="Unassembled WGS sequence"/>
</dbReference>
<dbReference type="SUPFAM" id="SSF52058">
    <property type="entry name" value="L domain-like"/>
    <property type="match status" value="3"/>
</dbReference>
<keyword evidence="9 13" id="KW-0472">Membrane</keyword>
<keyword evidence="3" id="KW-1003">Cell membrane</keyword>
<dbReference type="Pfam" id="PF13855">
    <property type="entry name" value="LRR_8"/>
    <property type="match status" value="1"/>
</dbReference>
<evidence type="ECO:0000256" key="5">
    <source>
        <dbReference type="ARBA" id="ARBA00022692"/>
    </source>
</evidence>
<keyword evidence="10" id="KW-0675">Receptor</keyword>
<evidence type="ECO:0000256" key="8">
    <source>
        <dbReference type="ARBA" id="ARBA00022989"/>
    </source>
</evidence>
<organism evidence="15 16">
    <name type="scientific">Ficus carica</name>
    <name type="common">Common fig</name>
    <dbReference type="NCBI Taxonomy" id="3494"/>
    <lineage>
        <taxon>Eukaryota</taxon>
        <taxon>Viridiplantae</taxon>
        <taxon>Streptophyta</taxon>
        <taxon>Embryophyta</taxon>
        <taxon>Tracheophyta</taxon>
        <taxon>Spermatophyta</taxon>
        <taxon>Magnoliopsida</taxon>
        <taxon>eudicotyledons</taxon>
        <taxon>Gunneridae</taxon>
        <taxon>Pentapetalae</taxon>
        <taxon>rosids</taxon>
        <taxon>fabids</taxon>
        <taxon>Rosales</taxon>
        <taxon>Moraceae</taxon>
        <taxon>Ficeae</taxon>
        <taxon>Ficus</taxon>
    </lineage>
</organism>
<dbReference type="InterPro" id="IPR003591">
    <property type="entry name" value="Leu-rich_rpt_typical-subtyp"/>
</dbReference>
<reference evidence="15" key="1">
    <citation type="submission" date="2023-07" db="EMBL/GenBank/DDBJ databases">
        <title>draft genome sequence of fig (Ficus carica).</title>
        <authorList>
            <person name="Takahashi T."/>
            <person name="Nishimura K."/>
        </authorList>
    </citation>
    <scope>NUCLEOTIDE SEQUENCE</scope>
</reference>
<dbReference type="PRINTS" id="PR00019">
    <property type="entry name" value="LEURICHRPT"/>
</dbReference>
<dbReference type="Pfam" id="PF00560">
    <property type="entry name" value="LRR_1"/>
    <property type="match status" value="7"/>
</dbReference>
<comment type="similarity">
    <text evidence="2">Belongs to the RLP family.</text>
</comment>
<dbReference type="Pfam" id="PF08263">
    <property type="entry name" value="LRRNT_2"/>
    <property type="match status" value="1"/>
</dbReference>